<proteinExistence type="predicted"/>
<accession>A0A8S5SAR5</accession>
<organism evidence="2">
    <name type="scientific">Siphoviridae sp. ctgaY24</name>
    <dbReference type="NCBI Taxonomy" id="2827911"/>
    <lineage>
        <taxon>Viruses</taxon>
        <taxon>Duplodnaviria</taxon>
        <taxon>Heunggongvirae</taxon>
        <taxon>Uroviricota</taxon>
        <taxon>Caudoviricetes</taxon>
    </lineage>
</organism>
<protein>
    <submittedName>
        <fullName evidence="2">Uncharacterized protein</fullName>
    </submittedName>
</protein>
<evidence type="ECO:0000313" key="2">
    <source>
        <dbReference type="EMBL" id="DAF48022.1"/>
    </source>
</evidence>
<keyword evidence="1" id="KW-0175">Coiled coil</keyword>
<reference evidence="2" key="1">
    <citation type="journal article" date="2021" name="Proc. Natl. Acad. Sci. U.S.A.">
        <title>A Catalog of Tens of Thousands of Viruses from Human Metagenomes Reveals Hidden Associations with Chronic Diseases.</title>
        <authorList>
            <person name="Tisza M.J."/>
            <person name="Buck C.B."/>
        </authorList>
    </citation>
    <scope>NUCLEOTIDE SEQUENCE</scope>
    <source>
        <strain evidence="2">CtgaY24</strain>
    </source>
</reference>
<name>A0A8S5SAR5_9CAUD</name>
<sequence length="176" mass="20320">MKKTRTIFGTHFCGNEISDYGKQNGFVDYATLAKSFDAVMCNDILLTTAEIGYWDMVSGSNVTYEDSDGNILDYEEYTDKLEELQERLEDAEAEDNLELISELENEIDDLENSERYSEIFQYFIISAQGASILEEYTNEIVYYNEALDLYVWGITHYGTSWDYVLTDIPCERSKKA</sequence>
<dbReference type="EMBL" id="BK032562">
    <property type="protein sequence ID" value="DAF48022.1"/>
    <property type="molecule type" value="Genomic_DNA"/>
</dbReference>
<evidence type="ECO:0000256" key="1">
    <source>
        <dbReference type="SAM" id="Coils"/>
    </source>
</evidence>
<feature type="coiled-coil region" evidence="1">
    <location>
        <begin position="74"/>
        <end position="113"/>
    </location>
</feature>